<dbReference type="Gene3D" id="1.10.455.10">
    <property type="entry name" value="Ribosomal protein S7 domain"/>
    <property type="match status" value="1"/>
</dbReference>
<dbReference type="NCBIfam" id="NF003106">
    <property type="entry name" value="PRK04027.1"/>
    <property type="match status" value="1"/>
</dbReference>
<evidence type="ECO:0000256" key="3">
    <source>
        <dbReference type="ARBA" id="ARBA00022730"/>
    </source>
</evidence>
<dbReference type="InterPro" id="IPR005716">
    <property type="entry name" value="Ribosomal_uS7_euk/arc"/>
</dbReference>
<protein>
    <recommendedName>
        <fullName evidence="7">Small ribosomal subunit protein uS7</fullName>
    </recommendedName>
</protein>
<sequence>MSASAQLFSRWDVEEIEFDDRSTKRYITLSPVAHTMGRHADKQFEKSEISIVERLVNRLMQTGENTGKKEKTLGIVRDGFEEIHERTGDNPVQVLVNAVENAGPREETVTLKYGGISVPKAVDVAPQRRVDQSVKFLAGAVESGSYKTPRDISDVVADELISAASYDVECSAIRKKEEVERVAAAAR</sequence>
<name>A0A9Q4C3P2_9EURY</name>
<evidence type="ECO:0000256" key="1">
    <source>
        <dbReference type="ARBA" id="ARBA00007151"/>
    </source>
</evidence>
<dbReference type="SUPFAM" id="SSF47973">
    <property type="entry name" value="Ribosomal protein S7"/>
    <property type="match status" value="1"/>
</dbReference>
<dbReference type="RefSeq" id="WP_266086216.1">
    <property type="nucleotide sequence ID" value="NZ_RKLV01000003.1"/>
</dbReference>
<organism evidence="9 10">
    <name type="scientific">Halorutilus salinus</name>
    <dbReference type="NCBI Taxonomy" id="2487751"/>
    <lineage>
        <taxon>Archaea</taxon>
        <taxon>Methanobacteriati</taxon>
        <taxon>Methanobacteriota</taxon>
        <taxon>Stenosarchaea group</taxon>
        <taxon>Halobacteria</taxon>
        <taxon>Halorutilales</taxon>
        <taxon>Halorutilaceae</taxon>
        <taxon>Halorutilus</taxon>
    </lineage>
</organism>
<dbReference type="GO" id="GO:0019843">
    <property type="term" value="F:rRNA binding"/>
    <property type="evidence" value="ECO:0007669"/>
    <property type="project" value="UniProtKB-UniRule"/>
</dbReference>
<comment type="subunit">
    <text evidence="2 7">Part of the 30S ribosomal subunit.</text>
</comment>
<evidence type="ECO:0000259" key="8">
    <source>
        <dbReference type="Pfam" id="PF00177"/>
    </source>
</evidence>
<evidence type="ECO:0000313" key="10">
    <source>
        <dbReference type="Proteomes" id="UP001149411"/>
    </source>
</evidence>
<dbReference type="GO" id="GO:0003735">
    <property type="term" value="F:structural constituent of ribosome"/>
    <property type="evidence" value="ECO:0007669"/>
    <property type="project" value="UniProtKB-UniRule"/>
</dbReference>
<dbReference type="Pfam" id="PF00177">
    <property type="entry name" value="Ribosomal_S7"/>
    <property type="match status" value="1"/>
</dbReference>
<dbReference type="AlphaFoldDB" id="A0A9Q4C3P2"/>
<keyword evidence="5 7" id="KW-0689">Ribosomal protein</keyword>
<dbReference type="EMBL" id="RKLV01000003">
    <property type="protein sequence ID" value="MCX2818395.1"/>
    <property type="molecule type" value="Genomic_DNA"/>
</dbReference>
<dbReference type="PIRSF" id="PIRSF002122">
    <property type="entry name" value="RPS7p_RPS7a_RPS5e_RPS7o"/>
    <property type="match status" value="1"/>
</dbReference>
<keyword evidence="3 7" id="KW-0699">rRNA-binding</keyword>
<dbReference type="InterPro" id="IPR026018">
    <property type="entry name" value="Ribosomal_uS7_arc"/>
</dbReference>
<comment type="function">
    <text evidence="7">One of the primary rRNA binding proteins, it binds directly to 16S rRNA where it nucleates assembly of the head domain of the 30S subunit. Is located at the subunit interface close to the decoding center.</text>
</comment>
<feature type="domain" description="Small ribosomal subunit protein uS7" evidence="8">
    <location>
        <begin position="38"/>
        <end position="187"/>
    </location>
</feature>
<reference evidence="9" key="1">
    <citation type="submission" date="2022-09" db="EMBL/GenBank/DDBJ databases">
        <title>Haloadaptaus new haloarchaeum isolated from saline soil.</title>
        <authorList>
            <person name="Duran-Viseras A."/>
            <person name="Sanchez-Porro C."/>
            <person name="Ventosa A."/>
        </authorList>
    </citation>
    <scope>NUCLEOTIDE SEQUENCE</scope>
    <source>
        <strain evidence="9">F3-133</strain>
    </source>
</reference>
<dbReference type="Proteomes" id="UP001149411">
    <property type="component" value="Unassembled WGS sequence"/>
</dbReference>
<dbReference type="GO" id="GO:0015935">
    <property type="term" value="C:small ribosomal subunit"/>
    <property type="evidence" value="ECO:0007669"/>
    <property type="project" value="UniProtKB-UniRule"/>
</dbReference>
<keyword evidence="6 7" id="KW-0687">Ribonucleoprotein</keyword>
<dbReference type="GO" id="GO:0006412">
    <property type="term" value="P:translation"/>
    <property type="evidence" value="ECO:0007669"/>
    <property type="project" value="UniProtKB-UniRule"/>
</dbReference>
<evidence type="ECO:0000256" key="2">
    <source>
        <dbReference type="ARBA" id="ARBA00011458"/>
    </source>
</evidence>
<evidence type="ECO:0000256" key="7">
    <source>
        <dbReference type="HAMAP-Rule" id="MF_00480"/>
    </source>
</evidence>
<keyword evidence="10" id="KW-1185">Reference proteome</keyword>
<proteinExistence type="inferred from homology"/>
<dbReference type="NCBIfam" id="TIGR01028">
    <property type="entry name" value="uS7_euk_arch"/>
    <property type="match status" value="1"/>
</dbReference>
<dbReference type="PANTHER" id="PTHR11205">
    <property type="entry name" value="RIBOSOMAL PROTEIN S7"/>
    <property type="match status" value="1"/>
</dbReference>
<evidence type="ECO:0000256" key="4">
    <source>
        <dbReference type="ARBA" id="ARBA00022884"/>
    </source>
</evidence>
<dbReference type="InterPro" id="IPR000235">
    <property type="entry name" value="Ribosomal_uS7"/>
</dbReference>
<evidence type="ECO:0000256" key="5">
    <source>
        <dbReference type="ARBA" id="ARBA00022980"/>
    </source>
</evidence>
<evidence type="ECO:0000313" key="9">
    <source>
        <dbReference type="EMBL" id="MCX2818395.1"/>
    </source>
</evidence>
<comment type="caution">
    <text evidence="9">The sequence shown here is derived from an EMBL/GenBank/DDBJ whole genome shotgun (WGS) entry which is preliminary data.</text>
</comment>
<keyword evidence="4 7" id="KW-0694">RNA-binding</keyword>
<comment type="similarity">
    <text evidence="1 7">Belongs to the universal ribosomal protein uS7 family.</text>
</comment>
<gene>
    <name evidence="7" type="primary">rps7</name>
    <name evidence="9" type="ORF">EGH25_03385</name>
</gene>
<dbReference type="InterPro" id="IPR023798">
    <property type="entry name" value="Ribosomal_uS7_dom"/>
</dbReference>
<evidence type="ECO:0000256" key="6">
    <source>
        <dbReference type="ARBA" id="ARBA00023274"/>
    </source>
</evidence>
<dbReference type="HAMAP" id="MF_00480_A">
    <property type="entry name" value="Ribosomal_uS7_A"/>
    <property type="match status" value="1"/>
</dbReference>
<accession>A0A9Q4C3P2</accession>
<dbReference type="InterPro" id="IPR036823">
    <property type="entry name" value="Ribosomal_uS7_dom_sf"/>
</dbReference>